<keyword evidence="2" id="KW-0808">Transferase</keyword>
<dbReference type="HOGENOM" id="CLU_037990_14_0_7"/>
<keyword evidence="3" id="KW-1185">Reference proteome</keyword>
<sequence length="262" mass="30153">MVWDGFDAEKFETWFKTPAGQFALEQEVGLMDHLISGWPRRKRKLLEVGCGTGLFLDHLYRCGFDVSGVDHSPVMLEAAHKRLGNRASLYLCNGEHLPFTDNEFDFTVLWTVLEFCSEPEEMLREAARVSAGGILIGFLNRHSIYFFTHGRMWPWASPSTLRQAHWYSPSEMRRAVKKTSGYSPIMTRSVLPGPMWSWKNRTPLKQLNGIIYPPYFGAFTGCRVDFHSRKPMNPLHAWKNMPSAVTSTKRKTLKPECFRDSK</sequence>
<reference evidence="2 3" key="1">
    <citation type="submission" date="2009-06" db="EMBL/GenBank/DDBJ databases">
        <title>Complete sequence of Desulfovibrio salexigens DSM 2638.</title>
        <authorList>
            <consortium name="US DOE Joint Genome Institute"/>
            <person name="Lucas S."/>
            <person name="Copeland A."/>
            <person name="Lapidus A."/>
            <person name="Glavina del Rio T."/>
            <person name="Tice H."/>
            <person name="Bruce D."/>
            <person name="Goodwin L."/>
            <person name="Pitluck S."/>
            <person name="Munk A.C."/>
            <person name="Brettin T."/>
            <person name="Detter J.C."/>
            <person name="Han C."/>
            <person name="Tapia R."/>
            <person name="Larimer F."/>
            <person name="Land M."/>
            <person name="Hauser L."/>
            <person name="Kyrpides N."/>
            <person name="Anderson I."/>
            <person name="Wall J.D."/>
            <person name="Arkin A.P."/>
            <person name="Dehal P."/>
            <person name="Chivian D."/>
            <person name="Giles B."/>
            <person name="Hazen T.C."/>
        </authorList>
    </citation>
    <scope>NUCLEOTIDE SEQUENCE [LARGE SCALE GENOMIC DNA]</scope>
    <source>
        <strain evidence="3">ATCC 14822 / DSM 2638 / NCIMB 8403 / VKM B-1763</strain>
    </source>
</reference>
<dbReference type="CDD" id="cd02440">
    <property type="entry name" value="AdoMet_MTases"/>
    <property type="match status" value="1"/>
</dbReference>
<dbReference type="AlphaFoldDB" id="C6BUW9"/>
<gene>
    <name evidence="2" type="ordered locus">Desal_0034</name>
</gene>
<dbReference type="PANTHER" id="PTHR43464">
    <property type="entry name" value="METHYLTRANSFERASE"/>
    <property type="match status" value="1"/>
</dbReference>
<dbReference type="GO" id="GO:0032259">
    <property type="term" value="P:methylation"/>
    <property type="evidence" value="ECO:0007669"/>
    <property type="project" value="UniProtKB-KW"/>
</dbReference>
<dbReference type="Proteomes" id="UP000002601">
    <property type="component" value="Chromosome"/>
</dbReference>
<accession>C6BUW9</accession>
<evidence type="ECO:0000313" key="3">
    <source>
        <dbReference type="Proteomes" id="UP000002601"/>
    </source>
</evidence>
<dbReference type="GO" id="GO:0008757">
    <property type="term" value="F:S-adenosylmethionine-dependent methyltransferase activity"/>
    <property type="evidence" value="ECO:0007669"/>
    <property type="project" value="InterPro"/>
</dbReference>
<dbReference type="eggNOG" id="COG2226">
    <property type="taxonomic scope" value="Bacteria"/>
</dbReference>
<dbReference type="OrthoDB" id="9782767at2"/>
<proteinExistence type="predicted"/>
<dbReference type="InterPro" id="IPR029063">
    <property type="entry name" value="SAM-dependent_MTases_sf"/>
</dbReference>
<dbReference type="Pfam" id="PF08241">
    <property type="entry name" value="Methyltransf_11"/>
    <property type="match status" value="1"/>
</dbReference>
<dbReference type="Gene3D" id="3.40.50.150">
    <property type="entry name" value="Vaccinia Virus protein VP39"/>
    <property type="match status" value="1"/>
</dbReference>
<dbReference type="PANTHER" id="PTHR43464:SF83">
    <property type="entry name" value="MALONYL-[ACYL-CARRIER PROTEIN] O-METHYLTRANSFERASE"/>
    <property type="match status" value="1"/>
</dbReference>
<keyword evidence="2" id="KW-0489">Methyltransferase</keyword>
<feature type="domain" description="Methyltransferase type 11" evidence="1">
    <location>
        <begin position="46"/>
        <end position="135"/>
    </location>
</feature>
<evidence type="ECO:0000313" key="2">
    <source>
        <dbReference type="EMBL" id="ACS78106.1"/>
    </source>
</evidence>
<dbReference type="STRING" id="526222.Desal_0034"/>
<organism evidence="2 3">
    <name type="scientific">Maridesulfovibrio salexigens (strain ATCC 14822 / DSM 2638 / NCIMB 8403 / VKM B-1763)</name>
    <name type="common">Desulfovibrio salexigens</name>
    <dbReference type="NCBI Taxonomy" id="526222"/>
    <lineage>
        <taxon>Bacteria</taxon>
        <taxon>Pseudomonadati</taxon>
        <taxon>Thermodesulfobacteriota</taxon>
        <taxon>Desulfovibrionia</taxon>
        <taxon>Desulfovibrionales</taxon>
        <taxon>Desulfovibrionaceae</taxon>
        <taxon>Maridesulfovibrio</taxon>
    </lineage>
</organism>
<dbReference type="KEGG" id="dsa:Desal_0034"/>
<evidence type="ECO:0000259" key="1">
    <source>
        <dbReference type="Pfam" id="PF08241"/>
    </source>
</evidence>
<name>C6BUW9_MARSD</name>
<dbReference type="SUPFAM" id="SSF53335">
    <property type="entry name" value="S-adenosyl-L-methionine-dependent methyltransferases"/>
    <property type="match status" value="1"/>
</dbReference>
<dbReference type="InterPro" id="IPR013216">
    <property type="entry name" value="Methyltransf_11"/>
</dbReference>
<protein>
    <submittedName>
        <fullName evidence="2">Methyltransferase type 11</fullName>
    </submittedName>
</protein>
<dbReference type="EMBL" id="CP001649">
    <property type="protein sequence ID" value="ACS78106.1"/>
    <property type="molecule type" value="Genomic_DNA"/>
</dbReference>